<organism evidence="8 9">
    <name type="scientific">Nitrosomonas ureae</name>
    <dbReference type="NCBI Taxonomy" id="44577"/>
    <lineage>
        <taxon>Bacteria</taxon>
        <taxon>Pseudomonadati</taxon>
        <taxon>Pseudomonadota</taxon>
        <taxon>Betaproteobacteria</taxon>
        <taxon>Nitrosomonadales</taxon>
        <taxon>Nitrosomonadaceae</taxon>
        <taxon>Nitrosomonas</taxon>
    </lineage>
</organism>
<keyword evidence="3" id="KW-0949">S-adenosyl-L-methionine</keyword>
<dbReference type="InterPro" id="IPR000385">
    <property type="entry name" value="MoaA_NifB_PqqE_Fe-S-bd_CS"/>
</dbReference>
<dbReference type="GO" id="GO:0051539">
    <property type="term" value="F:4 iron, 4 sulfur cluster binding"/>
    <property type="evidence" value="ECO:0007669"/>
    <property type="project" value="UniProtKB-KW"/>
</dbReference>
<comment type="cofactor">
    <cofactor evidence="1">
        <name>[4Fe-4S] cluster</name>
        <dbReference type="ChEBI" id="CHEBI:49883"/>
    </cofactor>
</comment>
<proteinExistence type="predicted"/>
<evidence type="ECO:0000259" key="7">
    <source>
        <dbReference type="PROSITE" id="PS51918"/>
    </source>
</evidence>
<keyword evidence="4" id="KW-0479">Metal-binding</keyword>
<dbReference type="GO" id="GO:0016491">
    <property type="term" value="F:oxidoreductase activity"/>
    <property type="evidence" value="ECO:0007669"/>
    <property type="project" value="InterPro"/>
</dbReference>
<dbReference type="EMBL" id="OCMU01000001">
    <property type="protein sequence ID" value="SOD18097.1"/>
    <property type="molecule type" value="Genomic_DNA"/>
</dbReference>
<gene>
    <name evidence="8" type="ORF">SAMN06297164_1492</name>
</gene>
<dbReference type="SFLD" id="SFLDG01067">
    <property type="entry name" value="SPASM/twitch_domain_containing"/>
    <property type="match status" value="1"/>
</dbReference>
<dbReference type="SFLD" id="SFLDG01386">
    <property type="entry name" value="main_SPASM_domain-containing"/>
    <property type="match status" value="1"/>
</dbReference>
<evidence type="ECO:0000256" key="5">
    <source>
        <dbReference type="ARBA" id="ARBA00023004"/>
    </source>
</evidence>
<dbReference type="Proteomes" id="UP000219335">
    <property type="component" value="Unassembled WGS sequence"/>
</dbReference>
<dbReference type="SFLD" id="SFLDS00029">
    <property type="entry name" value="Radical_SAM"/>
    <property type="match status" value="1"/>
</dbReference>
<dbReference type="Gene3D" id="3.20.20.70">
    <property type="entry name" value="Aldolase class I"/>
    <property type="match status" value="1"/>
</dbReference>
<sequence length="386" mass="43562">MIQIDTVLIKVSSRCNINCSYCYVYNMGDDSWEDMPNFISRETISAIAANLEKVRISQTKPFAVVLHGGEPLLLGFQRLKYLLQRLRSVIPDKYCISIQSNGMLINEAILDLCSQYRVSISVSLDGPENINNANRVGHKGEGTFSRVIAGLKKLKSHSDSSFLFAGLLAVIEPKSNPVEIYNFFKSTGTKNVDFLYRDGNHDKLPYGKASFDSNEYGTWLQGLVDIYLKDKNPIKIRILDDYIRLILGGRSIKEGAGITDFGIVVIDTDGTITKNDTLKSNFSRADRFSEQLNIKTHELVDVFKSEEFALSHMLQRPTSEKCKTCQELYVCGGGMPLHRWSAKSEYNNPSVYCRDQLHIINHIRAKLQHILNENINASLSKNRSCN</sequence>
<evidence type="ECO:0000256" key="4">
    <source>
        <dbReference type="ARBA" id="ARBA00022723"/>
    </source>
</evidence>
<dbReference type="PROSITE" id="PS51918">
    <property type="entry name" value="RADICAL_SAM"/>
    <property type="match status" value="1"/>
</dbReference>
<evidence type="ECO:0000256" key="2">
    <source>
        <dbReference type="ARBA" id="ARBA00022485"/>
    </source>
</evidence>
<dbReference type="RefSeq" id="WP_217992310.1">
    <property type="nucleotide sequence ID" value="NZ_OCMU01000001.1"/>
</dbReference>
<keyword evidence="6" id="KW-0411">Iron-sulfur</keyword>
<name>A0A286A8B8_9PROT</name>
<evidence type="ECO:0000256" key="1">
    <source>
        <dbReference type="ARBA" id="ARBA00001966"/>
    </source>
</evidence>
<dbReference type="PROSITE" id="PS01305">
    <property type="entry name" value="MOAA_NIFB_PQQE"/>
    <property type="match status" value="1"/>
</dbReference>
<dbReference type="SFLD" id="SFLDG01072">
    <property type="entry name" value="dehydrogenase_like"/>
    <property type="match status" value="1"/>
</dbReference>
<dbReference type="SFLD" id="SFLDG01384">
    <property type="entry name" value="thioether_bond_formation_requi"/>
    <property type="match status" value="1"/>
</dbReference>
<reference evidence="8 9" key="1">
    <citation type="submission" date="2017-09" db="EMBL/GenBank/DDBJ databases">
        <authorList>
            <person name="Ehlers B."/>
            <person name="Leendertz F.H."/>
        </authorList>
    </citation>
    <scope>NUCLEOTIDE SEQUENCE [LARGE SCALE GENOMIC DNA]</scope>
    <source>
        <strain evidence="8 9">Nm42</strain>
    </source>
</reference>
<dbReference type="InterPro" id="IPR023867">
    <property type="entry name" value="Sulphatase_maturase_rSAM"/>
</dbReference>
<evidence type="ECO:0000313" key="8">
    <source>
        <dbReference type="EMBL" id="SOD18097.1"/>
    </source>
</evidence>
<feature type="domain" description="Radical SAM core" evidence="7">
    <location>
        <begin position="1"/>
        <end position="250"/>
    </location>
</feature>
<dbReference type="NCBIfam" id="NF041707">
    <property type="entry name" value="rSAM_YhhB"/>
    <property type="match status" value="1"/>
</dbReference>
<evidence type="ECO:0000256" key="6">
    <source>
        <dbReference type="ARBA" id="ARBA00023014"/>
    </source>
</evidence>
<dbReference type="CDD" id="cd01335">
    <property type="entry name" value="Radical_SAM"/>
    <property type="match status" value="1"/>
</dbReference>
<keyword evidence="2" id="KW-0004">4Fe-4S</keyword>
<dbReference type="InterPro" id="IPR058240">
    <property type="entry name" value="rSAM_sf"/>
</dbReference>
<evidence type="ECO:0000256" key="3">
    <source>
        <dbReference type="ARBA" id="ARBA00022691"/>
    </source>
</evidence>
<keyword evidence="5" id="KW-0408">Iron</keyword>
<dbReference type="PANTHER" id="PTHR43273">
    <property type="entry name" value="ANAEROBIC SULFATASE-MATURATING ENZYME HOMOLOG ASLB-RELATED"/>
    <property type="match status" value="1"/>
</dbReference>
<dbReference type="GO" id="GO:0046872">
    <property type="term" value="F:metal ion binding"/>
    <property type="evidence" value="ECO:0007669"/>
    <property type="project" value="UniProtKB-KW"/>
</dbReference>
<dbReference type="AlphaFoldDB" id="A0A286A8B8"/>
<protein>
    <recommendedName>
        <fullName evidence="7">Radical SAM core domain-containing protein</fullName>
    </recommendedName>
</protein>
<dbReference type="Pfam" id="PF04055">
    <property type="entry name" value="Radical_SAM"/>
    <property type="match status" value="1"/>
</dbReference>
<dbReference type="InterPro" id="IPR007197">
    <property type="entry name" value="rSAM"/>
</dbReference>
<evidence type="ECO:0000313" key="9">
    <source>
        <dbReference type="Proteomes" id="UP000219335"/>
    </source>
</evidence>
<dbReference type="PANTHER" id="PTHR43273:SF8">
    <property type="entry name" value="RADICAL SAM DOMAIN PROTEIN"/>
    <property type="match status" value="1"/>
</dbReference>
<accession>A0A286A8B8</accession>
<dbReference type="InterPro" id="IPR013785">
    <property type="entry name" value="Aldolase_TIM"/>
</dbReference>
<dbReference type="SUPFAM" id="SSF102114">
    <property type="entry name" value="Radical SAM enzymes"/>
    <property type="match status" value="1"/>
</dbReference>